<evidence type="ECO:0000256" key="2">
    <source>
        <dbReference type="ARBA" id="ARBA00022837"/>
    </source>
</evidence>
<dbReference type="GO" id="GO:0005509">
    <property type="term" value="F:calcium ion binding"/>
    <property type="evidence" value="ECO:0007669"/>
    <property type="project" value="InterPro"/>
</dbReference>
<dbReference type="EMBL" id="DF237234">
    <property type="protein sequence ID" value="GAQ86360.1"/>
    <property type="molecule type" value="Genomic_DNA"/>
</dbReference>
<feature type="domain" description="EF-hand" evidence="3">
    <location>
        <begin position="63"/>
        <end position="98"/>
    </location>
</feature>
<dbReference type="InterPro" id="IPR011992">
    <property type="entry name" value="EF-hand-dom_pair"/>
</dbReference>
<organism evidence="4 5">
    <name type="scientific">Klebsormidium nitens</name>
    <name type="common">Green alga</name>
    <name type="synonym">Ulothrix nitens</name>
    <dbReference type="NCBI Taxonomy" id="105231"/>
    <lineage>
        <taxon>Eukaryota</taxon>
        <taxon>Viridiplantae</taxon>
        <taxon>Streptophyta</taxon>
        <taxon>Klebsormidiophyceae</taxon>
        <taxon>Klebsormidiales</taxon>
        <taxon>Klebsormidiaceae</taxon>
        <taxon>Klebsormidium</taxon>
    </lineage>
</organism>
<dbReference type="PANTHER" id="PTHR23048:SF0">
    <property type="entry name" value="CALMODULIN LIKE 3"/>
    <property type="match status" value="1"/>
</dbReference>
<reference evidence="4 5" key="1">
    <citation type="journal article" date="2014" name="Nat. Commun.">
        <title>Klebsormidium flaccidum genome reveals primary factors for plant terrestrial adaptation.</title>
        <authorList>
            <person name="Hori K."/>
            <person name="Maruyama F."/>
            <person name="Fujisawa T."/>
            <person name="Togashi T."/>
            <person name="Yamamoto N."/>
            <person name="Seo M."/>
            <person name="Sato S."/>
            <person name="Yamada T."/>
            <person name="Mori H."/>
            <person name="Tajima N."/>
            <person name="Moriyama T."/>
            <person name="Ikeuchi M."/>
            <person name="Watanabe M."/>
            <person name="Wada H."/>
            <person name="Kobayashi K."/>
            <person name="Saito M."/>
            <person name="Masuda T."/>
            <person name="Sasaki-Sekimoto Y."/>
            <person name="Mashiguchi K."/>
            <person name="Awai K."/>
            <person name="Shimojima M."/>
            <person name="Masuda S."/>
            <person name="Iwai M."/>
            <person name="Nobusawa T."/>
            <person name="Narise T."/>
            <person name="Kondo S."/>
            <person name="Saito H."/>
            <person name="Sato R."/>
            <person name="Murakawa M."/>
            <person name="Ihara Y."/>
            <person name="Oshima-Yamada Y."/>
            <person name="Ohtaka K."/>
            <person name="Satoh M."/>
            <person name="Sonobe K."/>
            <person name="Ishii M."/>
            <person name="Ohtani R."/>
            <person name="Kanamori-Sato M."/>
            <person name="Honoki R."/>
            <person name="Miyazaki D."/>
            <person name="Mochizuki H."/>
            <person name="Umetsu J."/>
            <person name="Higashi K."/>
            <person name="Shibata D."/>
            <person name="Kamiya Y."/>
            <person name="Sato N."/>
            <person name="Nakamura Y."/>
            <person name="Tabata S."/>
            <person name="Ida S."/>
            <person name="Kurokawa K."/>
            <person name="Ohta H."/>
        </authorList>
    </citation>
    <scope>NUCLEOTIDE SEQUENCE [LARGE SCALE GENOMIC DNA]</scope>
    <source>
        <strain evidence="4 5">NIES-2285</strain>
    </source>
</reference>
<dbReference type="OMA" id="RKMNEGN"/>
<dbReference type="GO" id="GO:0005737">
    <property type="term" value="C:cytoplasm"/>
    <property type="evidence" value="ECO:0000318"/>
    <property type="project" value="GO_Central"/>
</dbReference>
<dbReference type="PANTHER" id="PTHR23048">
    <property type="entry name" value="MYOSIN LIGHT CHAIN 1, 3"/>
    <property type="match status" value="1"/>
</dbReference>
<name>A0A1Y1I5Y0_KLENI</name>
<sequence>MSLSRSSSRRNLTEDQLANTWPYITRAQVREFKEAFAIFDKDGDGSITCNELGMVMKSLGQKPTDAELLQMVKEVDADQNGEIDFPEFLTMMLRKMNQGDPEKELMDVFLVFDKDNSGTISRDELRSAMYVIGEKLSDEEIDEAIKLADASGDGEVDYNEFIQFVLSD</sequence>
<dbReference type="PROSITE" id="PS00018">
    <property type="entry name" value="EF_HAND_1"/>
    <property type="match status" value="4"/>
</dbReference>
<dbReference type="InterPro" id="IPR050230">
    <property type="entry name" value="CALM/Myosin/TropC-like"/>
</dbReference>
<proteinExistence type="predicted"/>
<keyword evidence="5" id="KW-1185">Reference proteome</keyword>
<dbReference type="FunFam" id="1.10.238.10:FF:000527">
    <property type="entry name" value="Calmodulin-3"/>
    <property type="match status" value="1"/>
</dbReference>
<dbReference type="PROSITE" id="PS50222">
    <property type="entry name" value="EF_HAND_2"/>
    <property type="match status" value="4"/>
</dbReference>
<dbReference type="CDD" id="cd00051">
    <property type="entry name" value="EFh"/>
    <property type="match status" value="1"/>
</dbReference>
<evidence type="ECO:0000259" key="3">
    <source>
        <dbReference type="PROSITE" id="PS50222"/>
    </source>
</evidence>
<dbReference type="Gene3D" id="1.10.238.10">
    <property type="entry name" value="EF-hand"/>
    <property type="match status" value="2"/>
</dbReference>
<evidence type="ECO:0000313" key="4">
    <source>
        <dbReference type="EMBL" id="GAQ86360.1"/>
    </source>
</evidence>
<feature type="domain" description="EF-hand" evidence="3">
    <location>
        <begin position="136"/>
        <end position="168"/>
    </location>
</feature>
<keyword evidence="1" id="KW-0677">Repeat</keyword>
<dbReference type="InterPro" id="IPR002048">
    <property type="entry name" value="EF_hand_dom"/>
</dbReference>
<evidence type="ECO:0000313" key="5">
    <source>
        <dbReference type="Proteomes" id="UP000054558"/>
    </source>
</evidence>
<dbReference type="STRING" id="105231.A0A1Y1I5Y0"/>
<dbReference type="SMART" id="SM00054">
    <property type="entry name" value="EFh"/>
    <property type="match status" value="4"/>
</dbReference>
<dbReference type="SUPFAM" id="SSF47473">
    <property type="entry name" value="EF-hand"/>
    <property type="match status" value="1"/>
</dbReference>
<keyword evidence="2" id="KW-0106">Calcium</keyword>
<feature type="domain" description="EF-hand" evidence="3">
    <location>
        <begin position="27"/>
        <end position="62"/>
    </location>
</feature>
<dbReference type="OrthoDB" id="26525at2759"/>
<evidence type="ECO:0000256" key="1">
    <source>
        <dbReference type="ARBA" id="ARBA00022737"/>
    </source>
</evidence>
<dbReference type="Pfam" id="PF13499">
    <property type="entry name" value="EF-hand_7"/>
    <property type="match status" value="2"/>
</dbReference>
<dbReference type="AlphaFoldDB" id="A0A1Y1I5Y0"/>
<feature type="domain" description="EF-hand" evidence="3">
    <location>
        <begin position="100"/>
        <end position="135"/>
    </location>
</feature>
<dbReference type="InterPro" id="IPR018247">
    <property type="entry name" value="EF_Hand_1_Ca_BS"/>
</dbReference>
<gene>
    <name evidence="4" type="ORF">KFL_002850040</name>
</gene>
<dbReference type="Proteomes" id="UP000054558">
    <property type="component" value="Unassembled WGS sequence"/>
</dbReference>
<accession>A0A1Y1I5Y0</accession>
<protein>
    <submittedName>
        <fullName evidence="4">Calmodulin</fullName>
    </submittedName>
</protein>